<organism evidence="2 3">
    <name type="scientific">Mariprofundus aestuarium</name>
    <dbReference type="NCBI Taxonomy" id="1921086"/>
    <lineage>
        <taxon>Bacteria</taxon>
        <taxon>Pseudomonadati</taxon>
        <taxon>Pseudomonadota</taxon>
        <taxon>Candidatius Mariprofundia</taxon>
        <taxon>Mariprofundales</taxon>
        <taxon>Mariprofundaceae</taxon>
        <taxon>Mariprofundus</taxon>
    </lineage>
</organism>
<gene>
    <name evidence="2" type="ORF">Ga0123461_0231</name>
</gene>
<dbReference type="EMBL" id="CP018799">
    <property type="protein sequence ID" value="ATX78683.1"/>
    <property type="molecule type" value="Genomic_DNA"/>
</dbReference>
<proteinExistence type="predicted"/>
<keyword evidence="1" id="KW-0472">Membrane</keyword>
<feature type="transmembrane region" description="Helical" evidence="1">
    <location>
        <begin position="161"/>
        <end position="188"/>
    </location>
</feature>
<keyword evidence="1" id="KW-0812">Transmembrane</keyword>
<evidence type="ECO:0000313" key="3">
    <source>
        <dbReference type="Proteomes" id="UP000231701"/>
    </source>
</evidence>
<feature type="transmembrane region" description="Helical" evidence="1">
    <location>
        <begin position="80"/>
        <end position="99"/>
    </location>
</feature>
<evidence type="ECO:0000313" key="2">
    <source>
        <dbReference type="EMBL" id="ATX78683.1"/>
    </source>
</evidence>
<reference evidence="2 3" key="1">
    <citation type="submission" date="2016-12" db="EMBL/GenBank/DDBJ databases">
        <title>Isolation and genomic insights into novel planktonic Zetaproteobacteria from stratified waters of the Chesapeake Bay.</title>
        <authorList>
            <person name="McAllister S.M."/>
            <person name="Kato S."/>
            <person name="Chan C.S."/>
            <person name="Chiu B.K."/>
            <person name="Field E.K."/>
        </authorList>
    </citation>
    <scope>NUCLEOTIDE SEQUENCE [LARGE SCALE GENOMIC DNA]</scope>
    <source>
        <strain evidence="2 3">CP-5</strain>
    </source>
</reference>
<keyword evidence="3" id="KW-1185">Reference proteome</keyword>
<dbReference type="AlphaFoldDB" id="A0A2K8KVC3"/>
<dbReference type="RefSeq" id="WP_100276666.1">
    <property type="nucleotide sequence ID" value="NZ_CP018799.1"/>
</dbReference>
<accession>A0A2K8KVC3</accession>
<keyword evidence="1" id="KW-1133">Transmembrane helix</keyword>
<evidence type="ECO:0008006" key="4">
    <source>
        <dbReference type="Google" id="ProtNLM"/>
    </source>
</evidence>
<name>A0A2K8KVC3_MARES</name>
<evidence type="ECO:0000256" key="1">
    <source>
        <dbReference type="SAM" id="Phobius"/>
    </source>
</evidence>
<protein>
    <recommendedName>
        <fullName evidence="4">Zn-dependent protease (Includes SpoIVFB)</fullName>
    </recommendedName>
</protein>
<feature type="transmembrane region" description="Helical" evidence="1">
    <location>
        <begin position="119"/>
        <end position="140"/>
    </location>
</feature>
<dbReference type="Proteomes" id="UP000231701">
    <property type="component" value="Chromosome"/>
</dbReference>
<dbReference type="OrthoDB" id="5294239at2"/>
<feature type="transmembrane region" description="Helical" evidence="1">
    <location>
        <begin position="12"/>
        <end position="31"/>
    </location>
</feature>
<sequence>MDEWFTIVVRQLILYSLPVVISLTLVTMIEARVSGKTSPHPFFAISWKGCWIPFFAALCFHRGVIIALPNPLSSGIRPAVVRFFVHALLCIIGFFLYAWSLSHQAPSGLPPLHHWWAKVLMYFNLCMVALHLLPLPLLLVGELFANNALLRVLPPERRRSLSWIALSLFVATPLLDLSLGAVVIYPVYEWLSSAAVQLAA</sequence>
<dbReference type="KEGG" id="maes:Ga0123461_0231"/>
<feature type="transmembrane region" description="Helical" evidence="1">
    <location>
        <begin position="51"/>
        <end position="68"/>
    </location>
</feature>